<evidence type="ECO:0000256" key="2">
    <source>
        <dbReference type="ARBA" id="ARBA00022695"/>
    </source>
</evidence>
<dbReference type="InterPro" id="IPR054790">
    <property type="entry name" value="MurU"/>
</dbReference>
<dbReference type="SUPFAM" id="SSF53448">
    <property type="entry name" value="Nucleotide-diphospho-sugar transferases"/>
    <property type="match status" value="1"/>
</dbReference>
<dbReference type="CDD" id="cd06422">
    <property type="entry name" value="NTP_transferase_like_1"/>
    <property type="match status" value="1"/>
</dbReference>
<dbReference type="InterPro" id="IPR050065">
    <property type="entry name" value="GlmU-like"/>
</dbReference>
<evidence type="ECO:0000313" key="4">
    <source>
        <dbReference type="EMBL" id="MBF5054485.1"/>
    </source>
</evidence>
<protein>
    <submittedName>
        <fullName evidence="4">Nucleotidyltransferase family protein</fullName>
    </submittedName>
</protein>
<comment type="caution">
    <text evidence="4">The sequence shown here is derived from an EMBL/GenBank/DDBJ whole genome shotgun (WGS) entry which is preliminary data.</text>
</comment>
<dbReference type="InterPro" id="IPR029044">
    <property type="entry name" value="Nucleotide-diphossugar_trans"/>
</dbReference>
<proteinExistence type="predicted"/>
<dbReference type="PANTHER" id="PTHR43584:SF8">
    <property type="entry name" value="N-ACETYLMURAMATE ALPHA-1-PHOSPHATE URIDYLYLTRANSFERASE"/>
    <property type="match status" value="1"/>
</dbReference>
<keyword evidence="5" id="KW-1185">Reference proteome</keyword>
<dbReference type="Pfam" id="PF00483">
    <property type="entry name" value="NTP_transferase"/>
    <property type="match status" value="1"/>
</dbReference>
<name>A0ABS0AK15_9GAMM</name>
<evidence type="ECO:0000256" key="1">
    <source>
        <dbReference type="ARBA" id="ARBA00022679"/>
    </source>
</evidence>
<feature type="domain" description="Nucleotidyl transferase" evidence="3">
    <location>
        <begin position="3"/>
        <end position="120"/>
    </location>
</feature>
<dbReference type="EMBL" id="ARXR01000047">
    <property type="protein sequence ID" value="MBF5054485.1"/>
    <property type="molecule type" value="Genomic_DNA"/>
</dbReference>
<dbReference type="InterPro" id="IPR005835">
    <property type="entry name" value="NTP_transferase_dom"/>
</dbReference>
<sequence>MRAMILAAGYGKRMRPLTDHTPKPLLLAGGKPLIEYHIEALRGAGVEQLVINTGWLGERLEAHLGDGERLGVSIRWSREGTPLETAGGIRRALPLLGPDPFLLVNGDIWTDYDFSALVDAPVGDDLARLVLVDNPAHHDSGDFHLTAGGRVSDNAEPRLTYAGIARLAPALFAALDDGERRLAPVLRTAMAQQRVSGEHHRGHWWDIGTPERLAALDRFLAAPHTD</sequence>
<keyword evidence="1" id="KW-0808">Transferase</keyword>
<keyword evidence="2" id="KW-0548">Nucleotidyltransferase</keyword>
<dbReference type="RefSeq" id="WP_194856825.1">
    <property type="nucleotide sequence ID" value="NZ_ARXR01000047.1"/>
</dbReference>
<gene>
    <name evidence="4" type="ORF">ISO4_03087</name>
</gene>
<evidence type="ECO:0000259" key="3">
    <source>
        <dbReference type="Pfam" id="PF00483"/>
    </source>
</evidence>
<evidence type="ECO:0000313" key="5">
    <source>
        <dbReference type="Proteomes" id="UP000644441"/>
    </source>
</evidence>
<dbReference type="Gene3D" id="3.90.550.10">
    <property type="entry name" value="Spore Coat Polysaccharide Biosynthesis Protein SpsA, Chain A"/>
    <property type="match status" value="1"/>
</dbReference>
<dbReference type="Proteomes" id="UP000644441">
    <property type="component" value="Unassembled WGS sequence"/>
</dbReference>
<reference evidence="4 5" key="1">
    <citation type="submission" date="2012-09" db="EMBL/GenBank/DDBJ databases">
        <title>Genome Sequence of alkane-degrading Bacterium Alcanivorax venustensis ISO4.</title>
        <authorList>
            <person name="Lai Q."/>
            <person name="Shao Z."/>
        </authorList>
    </citation>
    <scope>NUCLEOTIDE SEQUENCE [LARGE SCALE GENOMIC DNA]</scope>
    <source>
        <strain evidence="4 5">ISO4</strain>
    </source>
</reference>
<organism evidence="4 5">
    <name type="scientific">Alloalcanivorax venustensis ISO4</name>
    <dbReference type="NCBI Taxonomy" id="1177184"/>
    <lineage>
        <taxon>Bacteria</taxon>
        <taxon>Pseudomonadati</taxon>
        <taxon>Pseudomonadota</taxon>
        <taxon>Gammaproteobacteria</taxon>
        <taxon>Oceanospirillales</taxon>
        <taxon>Alcanivoracaceae</taxon>
        <taxon>Alloalcanivorax</taxon>
    </lineage>
</organism>
<accession>A0ABS0AK15</accession>
<dbReference type="NCBIfam" id="NF045761">
    <property type="entry name" value="NAMPUrTaseMurU"/>
    <property type="match status" value="1"/>
</dbReference>
<dbReference type="PANTHER" id="PTHR43584">
    <property type="entry name" value="NUCLEOTIDYL TRANSFERASE"/>
    <property type="match status" value="1"/>
</dbReference>